<dbReference type="EMBL" id="PDKO01000009">
    <property type="protein sequence ID" value="RXJ62247.1"/>
    <property type="molecule type" value="Genomic_DNA"/>
</dbReference>
<name>A0A4Q0XXC9_9BACT</name>
<dbReference type="InterPro" id="IPR011782">
    <property type="entry name" value="Pept_S1C_Do"/>
</dbReference>
<dbReference type="SMART" id="SM00228">
    <property type="entry name" value="PDZ"/>
    <property type="match status" value="2"/>
</dbReference>
<evidence type="ECO:0000256" key="2">
    <source>
        <dbReference type="ARBA" id="ARBA00010541"/>
    </source>
</evidence>
<evidence type="ECO:0000256" key="6">
    <source>
        <dbReference type="ARBA" id="ARBA00022764"/>
    </source>
</evidence>
<keyword evidence="14" id="KW-1185">Reference proteome</keyword>
<feature type="active site" description="Charge relay system" evidence="9">
    <location>
        <position position="151"/>
    </location>
</feature>
<organism evidence="13 14">
    <name type="scientific">Halarcobacter anaerophilus</name>
    <dbReference type="NCBI Taxonomy" id="877500"/>
    <lineage>
        <taxon>Bacteria</taxon>
        <taxon>Pseudomonadati</taxon>
        <taxon>Campylobacterota</taxon>
        <taxon>Epsilonproteobacteria</taxon>
        <taxon>Campylobacterales</taxon>
        <taxon>Arcobacteraceae</taxon>
        <taxon>Halarcobacter</taxon>
    </lineage>
</organism>
<evidence type="ECO:0000256" key="3">
    <source>
        <dbReference type="ARBA" id="ARBA00022670"/>
    </source>
</evidence>
<dbReference type="Gene3D" id="2.30.42.10">
    <property type="match status" value="2"/>
</dbReference>
<evidence type="ECO:0000256" key="10">
    <source>
        <dbReference type="PIRSR" id="PIRSR611782-2"/>
    </source>
</evidence>
<keyword evidence="5" id="KW-0677">Repeat</keyword>
<dbReference type="OrthoDB" id="9758917at2"/>
<gene>
    <name evidence="13" type="ORF">CRV06_10825</name>
</gene>
<dbReference type="GO" id="GO:0042597">
    <property type="term" value="C:periplasmic space"/>
    <property type="evidence" value="ECO:0007669"/>
    <property type="project" value="UniProtKB-SubCell"/>
</dbReference>
<feature type="domain" description="PDZ" evidence="12">
    <location>
        <begin position="269"/>
        <end position="358"/>
    </location>
</feature>
<dbReference type="InterPro" id="IPR001940">
    <property type="entry name" value="Peptidase_S1C"/>
</dbReference>
<dbReference type="Pfam" id="PF13365">
    <property type="entry name" value="Trypsin_2"/>
    <property type="match status" value="1"/>
</dbReference>
<dbReference type="InterPro" id="IPR009003">
    <property type="entry name" value="Peptidase_S1_PA"/>
</dbReference>
<evidence type="ECO:0000256" key="1">
    <source>
        <dbReference type="ARBA" id="ARBA00004418"/>
    </source>
</evidence>
<feature type="chain" id="PRO_5038860535" evidence="11">
    <location>
        <begin position="20"/>
        <end position="473"/>
    </location>
</feature>
<keyword evidence="7" id="KW-0378">Hydrolase</keyword>
<dbReference type="NCBIfam" id="TIGR02037">
    <property type="entry name" value="degP_htrA_DO"/>
    <property type="match status" value="1"/>
</dbReference>
<protein>
    <submittedName>
        <fullName evidence="13">Serine protease</fullName>
    </submittedName>
</protein>
<feature type="active site" description="Charge relay system" evidence="9">
    <location>
        <position position="120"/>
    </location>
</feature>
<evidence type="ECO:0000256" key="8">
    <source>
        <dbReference type="ARBA" id="ARBA00022825"/>
    </source>
</evidence>
<comment type="similarity">
    <text evidence="2">Belongs to the peptidase S1C family.</text>
</comment>
<dbReference type="FunFam" id="2.40.10.10:FF:000001">
    <property type="entry name" value="Periplasmic serine protease DegS"/>
    <property type="match status" value="1"/>
</dbReference>
<dbReference type="Proteomes" id="UP000290191">
    <property type="component" value="Unassembled WGS sequence"/>
</dbReference>
<feature type="binding site" evidence="10">
    <location>
        <position position="151"/>
    </location>
    <ligand>
        <name>substrate</name>
    </ligand>
</feature>
<dbReference type="InterPro" id="IPR041489">
    <property type="entry name" value="PDZ_6"/>
</dbReference>
<keyword evidence="8" id="KW-0720">Serine protease</keyword>
<dbReference type="Gene3D" id="2.40.10.120">
    <property type="match status" value="1"/>
</dbReference>
<evidence type="ECO:0000256" key="9">
    <source>
        <dbReference type="PIRSR" id="PIRSR611782-1"/>
    </source>
</evidence>
<evidence type="ECO:0000256" key="4">
    <source>
        <dbReference type="ARBA" id="ARBA00022729"/>
    </source>
</evidence>
<feature type="active site" description="Charge relay system" evidence="9">
    <location>
        <position position="225"/>
    </location>
</feature>
<feature type="binding site" evidence="10">
    <location>
        <position position="120"/>
    </location>
    <ligand>
        <name>substrate</name>
    </ligand>
</feature>
<proteinExistence type="inferred from homology"/>
<evidence type="ECO:0000259" key="12">
    <source>
        <dbReference type="PROSITE" id="PS50106"/>
    </source>
</evidence>
<dbReference type="InterPro" id="IPR001478">
    <property type="entry name" value="PDZ"/>
</dbReference>
<comment type="subcellular location">
    <subcellularLocation>
        <location evidence="1">Periplasm</location>
    </subcellularLocation>
</comment>
<dbReference type="PANTHER" id="PTHR43343:SF3">
    <property type="entry name" value="PROTEASE DO-LIKE 8, CHLOROPLASTIC"/>
    <property type="match status" value="1"/>
</dbReference>
<evidence type="ECO:0000256" key="11">
    <source>
        <dbReference type="SAM" id="SignalP"/>
    </source>
</evidence>
<comment type="caution">
    <text evidence="13">The sequence shown here is derived from an EMBL/GenBank/DDBJ whole genome shotgun (WGS) entry which is preliminary data.</text>
</comment>
<dbReference type="PANTHER" id="PTHR43343">
    <property type="entry name" value="PEPTIDASE S12"/>
    <property type="match status" value="1"/>
</dbReference>
<dbReference type="GO" id="GO:0006508">
    <property type="term" value="P:proteolysis"/>
    <property type="evidence" value="ECO:0007669"/>
    <property type="project" value="UniProtKB-KW"/>
</dbReference>
<feature type="binding site" evidence="10">
    <location>
        <begin position="223"/>
        <end position="225"/>
    </location>
    <ligand>
        <name>substrate</name>
    </ligand>
</feature>
<dbReference type="PRINTS" id="PR00834">
    <property type="entry name" value="PROTEASES2C"/>
</dbReference>
<dbReference type="STRING" id="877500.GCA_000935065_03401"/>
<dbReference type="AlphaFoldDB" id="A0A4Q0XXC9"/>
<keyword evidence="4 11" id="KW-0732">Signal</keyword>
<reference evidence="13 14" key="1">
    <citation type="submission" date="2017-10" db="EMBL/GenBank/DDBJ databases">
        <title>Genomics of the genus Arcobacter.</title>
        <authorList>
            <person name="Perez-Cataluna A."/>
            <person name="Figueras M.J."/>
        </authorList>
    </citation>
    <scope>NUCLEOTIDE SEQUENCE [LARGE SCALE GENOMIC DNA]</scope>
    <source>
        <strain evidence="13 14">DSM 24636</strain>
    </source>
</reference>
<feature type="signal peptide" evidence="11">
    <location>
        <begin position="1"/>
        <end position="19"/>
    </location>
</feature>
<sequence length="473" mass="51712">MRKKLFFVAIILIATNLFANSIDFQMAEKSPQRVTPNNSNQILSFHSTINNAMQSVVNIAAKRRVISNAANIPFQMFNDPFLRRFFGDQFGEQFQQNRIQRSLGSGVLISKDGYIVTNNHVIENADEISVTIGDNPKEYSAIVIGKDSDSDLAVIKIEGSNFHAIKFGYATDLKVGDLIFAIGNPFGIGTTVTQGIISALNKDHVGINRYENFIQTDASINPGNSGGALVDSRGALIGINSAIISKSGGNNGIGFAIPVSMVKDVVKKLITDGKVTRGYLGVVIDDLKPNVLKLYSHKKGALILDVANDTPASKAGLRRGDLIYMINNIPIKDRKALQNAIASFKPNETISIKLERDKKNLQLNITLGNRAGLVTSAANNGKFLGGLQLSELNANTIKRFRLSANIHGVLITYVEPNSEAEKVGFQPGDVIIQIEDIEIKSFADIQQAIRKYNNKVKRVYVNRYGQTILFASK</sequence>
<dbReference type="InterPro" id="IPR036034">
    <property type="entry name" value="PDZ_sf"/>
</dbReference>
<keyword evidence="3 13" id="KW-0645">Protease</keyword>
<dbReference type="PROSITE" id="PS50106">
    <property type="entry name" value="PDZ"/>
    <property type="match status" value="2"/>
</dbReference>
<evidence type="ECO:0000313" key="14">
    <source>
        <dbReference type="Proteomes" id="UP000290191"/>
    </source>
</evidence>
<dbReference type="Pfam" id="PF13180">
    <property type="entry name" value="PDZ_2"/>
    <property type="match status" value="1"/>
</dbReference>
<evidence type="ECO:0000313" key="13">
    <source>
        <dbReference type="EMBL" id="RXJ62247.1"/>
    </source>
</evidence>
<feature type="domain" description="PDZ" evidence="12">
    <location>
        <begin position="386"/>
        <end position="464"/>
    </location>
</feature>
<keyword evidence="6" id="KW-0574">Periplasm</keyword>
<dbReference type="InterPro" id="IPR051201">
    <property type="entry name" value="Chloro_Bact_Ser_Proteases"/>
</dbReference>
<evidence type="ECO:0000256" key="7">
    <source>
        <dbReference type="ARBA" id="ARBA00022801"/>
    </source>
</evidence>
<accession>A0A4Q0XXC9</accession>
<dbReference type="SUPFAM" id="SSF50494">
    <property type="entry name" value="Trypsin-like serine proteases"/>
    <property type="match status" value="1"/>
</dbReference>
<evidence type="ECO:0000256" key="5">
    <source>
        <dbReference type="ARBA" id="ARBA00022737"/>
    </source>
</evidence>
<dbReference type="GO" id="GO:0004252">
    <property type="term" value="F:serine-type endopeptidase activity"/>
    <property type="evidence" value="ECO:0007669"/>
    <property type="project" value="InterPro"/>
</dbReference>
<dbReference type="SUPFAM" id="SSF50156">
    <property type="entry name" value="PDZ domain-like"/>
    <property type="match status" value="2"/>
</dbReference>
<dbReference type="RefSeq" id="WP_129082477.1">
    <property type="nucleotide sequence ID" value="NZ_CP041070.1"/>
</dbReference>
<dbReference type="Pfam" id="PF17820">
    <property type="entry name" value="PDZ_6"/>
    <property type="match status" value="1"/>
</dbReference>